<dbReference type="Gene3D" id="3.30.70.360">
    <property type="match status" value="1"/>
</dbReference>
<dbReference type="Pfam" id="PF07687">
    <property type="entry name" value="M20_dimer"/>
    <property type="match status" value="1"/>
</dbReference>
<dbReference type="NCBIfam" id="TIGR01891">
    <property type="entry name" value="amidohydrolases"/>
    <property type="match status" value="1"/>
</dbReference>
<organism evidence="3 4">
    <name type="scientific">Actinomadura nitritigenes</name>
    <dbReference type="NCBI Taxonomy" id="134602"/>
    <lineage>
        <taxon>Bacteria</taxon>
        <taxon>Bacillati</taxon>
        <taxon>Actinomycetota</taxon>
        <taxon>Actinomycetes</taxon>
        <taxon>Streptosporangiales</taxon>
        <taxon>Thermomonosporaceae</taxon>
        <taxon>Actinomadura</taxon>
    </lineage>
</organism>
<dbReference type="InterPro" id="IPR002933">
    <property type="entry name" value="Peptidase_M20"/>
</dbReference>
<gene>
    <name evidence="3" type="ORF">J4557_27135</name>
</gene>
<dbReference type="SUPFAM" id="SSF55031">
    <property type="entry name" value="Bacterial exopeptidase dimerisation domain"/>
    <property type="match status" value="1"/>
</dbReference>
<feature type="compositionally biased region" description="Basic and acidic residues" evidence="1">
    <location>
        <begin position="75"/>
        <end position="84"/>
    </location>
</feature>
<feature type="domain" description="Peptidase M20 dimerisation" evidence="2">
    <location>
        <begin position="389"/>
        <end position="481"/>
    </location>
</feature>
<feature type="compositionally biased region" description="Basic residues" evidence="1">
    <location>
        <begin position="62"/>
        <end position="71"/>
    </location>
</feature>
<dbReference type="CDD" id="cd03886">
    <property type="entry name" value="M20_Acy1"/>
    <property type="match status" value="1"/>
</dbReference>
<accession>A0ABS3R6I0</accession>
<name>A0ABS3R6I0_9ACTN</name>
<dbReference type="InterPro" id="IPR011650">
    <property type="entry name" value="Peptidase_M20_dimer"/>
</dbReference>
<dbReference type="SUPFAM" id="SSF53187">
    <property type="entry name" value="Zn-dependent exopeptidases"/>
    <property type="match status" value="1"/>
</dbReference>
<dbReference type="InterPro" id="IPR017439">
    <property type="entry name" value="Amidohydrolase"/>
</dbReference>
<feature type="compositionally biased region" description="Gly residues" evidence="1">
    <location>
        <begin position="9"/>
        <end position="18"/>
    </location>
</feature>
<evidence type="ECO:0000313" key="4">
    <source>
        <dbReference type="Proteomes" id="UP000666915"/>
    </source>
</evidence>
<dbReference type="EMBL" id="JAGEOK010000018">
    <property type="protein sequence ID" value="MBO2441204.1"/>
    <property type="molecule type" value="Genomic_DNA"/>
</dbReference>
<sequence>MAVRLVLVPGGGAAGDGGLHARPAVLRLGSRRRAGRRAGAGDVPEAARRPRPAGVERDPVGHRRRRRRPRPAPRPVDRRRDRGAVRRGPARARPLDDHGRRDGRSRGRGRRRRARRARPGARHGGRLPQVGHLPVAEGPGAARRRAPPHQGSSCPPGATFRVTAAIRCRGGAGTGRPESPRGHRRPPEEEPLSQPSTAPGSLRDDAAALQDDLARLRGALHREPELGLDLPRTQEKVLAALDGLPLEITTGERLTSVTAVLRGARPGPTVLLRGDMDALPVTERGDAAVVSRVDGVMHACGHDLHTTMLAGAARLLAARRDDLAGNVVFMFQPGEEGLGGARIMIEEGVLEASGERPVAAYALHVFSAALPQGMFVTRGGPIMAAADRLRVTVRGVGGHGSMPHLAKDPLPAACEMVTALQTMVTRAFDPFDPVVLTIGSFHSGTMDNVIPDEASFSGTVRSFSPASHEKLKERTVELVQGLARAHGLDVDVSYVQDYPVTVNDGAEAAFMADTIREVYGEDRYFDSPQPFPASEDFSFVCDEVPSAFVVMGACPSDADPGKAAVNHSADARYDDAVLADGAALYAELAARRLAREN</sequence>
<protein>
    <submittedName>
        <fullName evidence="3">Amidohydrolase</fullName>
    </submittedName>
</protein>
<comment type="caution">
    <text evidence="3">The sequence shown here is derived from an EMBL/GenBank/DDBJ whole genome shotgun (WGS) entry which is preliminary data.</text>
</comment>
<proteinExistence type="predicted"/>
<feature type="region of interest" description="Disordered" evidence="1">
    <location>
        <begin position="1"/>
        <end position="20"/>
    </location>
</feature>
<evidence type="ECO:0000259" key="2">
    <source>
        <dbReference type="Pfam" id="PF07687"/>
    </source>
</evidence>
<dbReference type="PANTHER" id="PTHR11014">
    <property type="entry name" value="PEPTIDASE M20 FAMILY MEMBER"/>
    <property type="match status" value="1"/>
</dbReference>
<evidence type="ECO:0000313" key="3">
    <source>
        <dbReference type="EMBL" id="MBO2441204.1"/>
    </source>
</evidence>
<feature type="compositionally biased region" description="Basic and acidic residues" evidence="1">
    <location>
        <begin position="178"/>
        <end position="188"/>
    </location>
</feature>
<dbReference type="PANTHER" id="PTHR11014:SF63">
    <property type="entry name" value="METALLOPEPTIDASE, PUTATIVE (AFU_ORTHOLOGUE AFUA_6G09600)-RELATED"/>
    <property type="match status" value="1"/>
</dbReference>
<feature type="compositionally biased region" description="Basic and acidic residues" evidence="1">
    <location>
        <begin position="93"/>
        <end position="105"/>
    </location>
</feature>
<feature type="compositionally biased region" description="Basic residues" evidence="1">
    <location>
        <begin position="106"/>
        <end position="125"/>
    </location>
</feature>
<reference evidence="3 4" key="1">
    <citation type="submission" date="2021-03" db="EMBL/GenBank/DDBJ databases">
        <authorList>
            <person name="Kanchanasin P."/>
            <person name="Saeng-In P."/>
            <person name="Phongsopitanun W."/>
            <person name="Yuki M."/>
            <person name="Kudo T."/>
            <person name="Ohkuma M."/>
            <person name="Tanasupawat S."/>
        </authorList>
    </citation>
    <scope>NUCLEOTIDE SEQUENCE [LARGE SCALE GENOMIC DNA]</scope>
    <source>
        <strain evidence="3 4">L46</strain>
    </source>
</reference>
<dbReference type="InterPro" id="IPR036264">
    <property type="entry name" value="Bact_exopeptidase_dim_dom"/>
</dbReference>
<keyword evidence="4" id="KW-1185">Reference proteome</keyword>
<dbReference type="Proteomes" id="UP000666915">
    <property type="component" value="Unassembled WGS sequence"/>
</dbReference>
<evidence type="ECO:0000256" key="1">
    <source>
        <dbReference type="SAM" id="MobiDB-lite"/>
    </source>
</evidence>
<dbReference type="Pfam" id="PF01546">
    <property type="entry name" value="Peptidase_M20"/>
    <property type="match status" value="1"/>
</dbReference>
<feature type="region of interest" description="Disordered" evidence="1">
    <location>
        <begin position="30"/>
        <end position="203"/>
    </location>
</feature>
<dbReference type="Gene3D" id="3.40.630.10">
    <property type="entry name" value="Zn peptidases"/>
    <property type="match status" value="1"/>
</dbReference>